<accession>A0A2I0J4W8</accession>
<reference evidence="1 2" key="1">
    <citation type="submission" date="2017-11" db="EMBL/GenBank/DDBJ databases">
        <title>De-novo sequencing of pomegranate (Punica granatum L.) genome.</title>
        <authorList>
            <person name="Akparov Z."/>
            <person name="Amiraslanov A."/>
            <person name="Hajiyeva S."/>
            <person name="Abbasov M."/>
            <person name="Kaur K."/>
            <person name="Hamwieh A."/>
            <person name="Solovyev V."/>
            <person name="Salamov A."/>
            <person name="Braich B."/>
            <person name="Kosarev P."/>
            <person name="Mahmoud A."/>
            <person name="Hajiyev E."/>
            <person name="Babayeva S."/>
            <person name="Izzatullayeva V."/>
            <person name="Mammadov A."/>
            <person name="Mammadov A."/>
            <person name="Sharifova S."/>
            <person name="Ojaghi J."/>
            <person name="Eynullazada K."/>
            <person name="Bayramov B."/>
            <person name="Abdulazimova A."/>
            <person name="Shahmuradov I."/>
        </authorList>
    </citation>
    <scope>NUCLEOTIDE SEQUENCE [LARGE SCALE GENOMIC DNA]</scope>
    <source>
        <strain evidence="2">cv. AG2017</strain>
        <tissue evidence="1">Leaf</tissue>
    </source>
</reference>
<dbReference type="AlphaFoldDB" id="A0A2I0J4W8"/>
<evidence type="ECO:0000313" key="2">
    <source>
        <dbReference type="Proteomes" id="UP000233551"/>
    </source>
</evidence>
<gene>
    <name evidence="1" type="ORF">CRG98_028333</name>
</gene>
<protein>
    <submittedName>
        <fullName evidence="1">Uncharacterized protein</fullName>
    </submittedName>
</protein>
<sequence length="152" mass="17256">MARLAKVVEGDGTSKKLDAPDGVLGTRYSSRLEREEESREKLKARLIACPISEVTRHLESRFCPIRMIGARLSVPVVQSLLHALYRPSRCAFRLMRHCWHGISYRRPLVGGDLGIRDWVLVLSECLEVFGNRCGFSLSETLPEDLSRDVHDH</sequence>
<keyword evidence="2" id="KW-1185">Reference proteome</keyword>
<proteinExistence type="predicted"/>
<dbReference type="EMBL" id="PGOL01002022">
    <property type="protein sequence ID" value="PKI51269.1"/>
    <property type="molecule type" value="Genomic_DNA"/>
</dbReference>
<comment type="caution">
    <text evidence="1">The sequence shown here is derived from an EMBL/GenBank/DDBJ whole genome shotgun (WGS) entry which is preliminary data.</text>
</comment>
<name>A0A2I0J4W8_PUNGR</name>
<organism evidence="1 2">
    <name type="scientific">Punica granatum</name>
    <name type="common">Pomegranate</name>
    <dbReference type="NCBI Taxonomy" id="22663"/>
    <lineage>
        <taxon>Eukaryota</taxon>
        <taxon>Viridiplantae</taxon>
        <taxon>Streptophyta</taxon>
        <taxon>Embryophyta</taxon>
        <taxon>Tracheophyta</taxon>
        <taxon>Spermatophyta</taxon>
        <taxon>Magnoliopsida</taxon>
        <taxon>eudicotyledons</taxon>
        <taxon>Gunneridae</taxon>
        <taxon>Pentapetalae</taxon>
        <taxon>rosids</taxon>
        <taxon>malvids</taxon>
        <taxon>Myrtales</taxon>
        <taxon>Lythraceae</taxon>
        <taxon>Punica</taxon>
    </lineage>
</organism>
<evidence type="ECO:0000313" key="1">
    <source>
        <dbReference type="EMBL" id="PKI51269.1"/>
    </source>
</evidence>
<dbReference type="Proteomes" id="UP000233551">
    <property type="component" value="Unassembled WGS sequence"/>
</dbReference>